<dbReference type="GO" id="GO:0060003">
    <property type="term" value="P:copper ion export"/>
    <property type="evidence" value="ECO:0007669"/>
    <property type="project" value="TreeGrafter"/>
</dbReference>
<evidence type="ECO:0000259" key="5">
    <source>
        <dbReference type="Pfam" id="PF25919"/>
    </source>
</evidence>
<dbReference type="GO" id="GO:0046914">
    <property type="term" value="F:transition metal ion binding"/>
    <property type="evidence" value="ECO:0007669"/>
    <property type="project" value="TreeGrafter"/>
</dbReference>
<dbReference type="NCBIfam" id="TIGR01730">
    <property type="entry name" value="RND_mfp"/>
    <property type="match status" value="1"/>
</dbReference>
<dbReference type="eggNOG" id="COG0845">
    <property type="taxonomic scope" value="Bacteria"/>
</dbReference>
<feature type="domain" description="CusB-like beta-barrel" evidence="6">
    <location>
        <begin position="259"/>
        <end position="334"/>
    </location>
</feature>
<dbReference type="GO" id="GO:0030288">
    <property type="term" value="C:outer membrane-bounded periplasmic space"/>
    <property type="evidence" value="ECO:0007669"/>
    <property type="project" value="TreeGrafter"/>
</dbReference>
<keyword evidence="9" id="KW-1185">Reference proteome</keyword>
<comment type="similarity">
    <text evidence="1">Belongs to the membrane fusion protein (MFP) (TC 8.A.1) family.</text>
</comment>
<protein>
    <submittedName>
        <fullName evidence="8">Uncharacterized protein</fullName>
    </submittedName>
</protein>
<dbReference type="InterPro" id="IPR021647">
    <property type="entry name" value="CusF_Ec"/>
</dbReference>
<evidence type="ECO:0000313" key="9">
    <source>
        <dbReference type="Proteomes" id="UP000015455"/>
    </source>
</evidence>
<evidence type="ECO:0000256" key="1">
    <source>
        <dbReference type="ARBA" id="ARBA00009477"/>
    </source>
</evidence>
<dbReference type="Pfam" id="PF11604">
    <property type="entry name" value="CusF_Ec"/>
    <property type="match status" value="1"/>
</dbReference>
<comment type="caution">
    <text evidence="8">The sequence shown here is derived from an EMBL/GenBank/DDBJ whole genome shotgun (WGS) entry which is preliminary data.</text>
</comment>
<keyword evidence="4" id="KW-0406">Ion transport</keyword>
<evidence type="ECO:0000259" key="6">
    <source>
        <dbReference type="Pfam" id="PF25954"/>
    </source>
</evidence>
<organism evidence="8 9">
    <name type="scientific">Thauera terpenica 58Eu</name>
    <dbReference type="NCBI Taxonomy" id="1348657"/>
    <lineage>
        <taxon>Bacteria</taxon>
        <taxon>Pseudomonadati</taxon>
        <taxon>Pseudomonadota</taxon>
        <taxon>Betaproteobacteria</taxon>
        <taxon>Rhodocyclales</taxon>
        <taxon>Zoogloeaceae</taxon>
        <taxon>Thauera</taxon>
    </lineage>
</organism>
<dbReference type="PATRIC" id="fig|1348657.5.peg.3590"/>
<dbReference type="GO" id="GO:0022857">
    <property type="term" value="F:transmembrane transporter activity"/>
    <property type="evidence" value="ECO:0007669"/>
    <property type="project" value="InterPro"/>
</dbReference>
<reference evidence="8 9" key="1">
    <citation type="submission" date="2013-06" db="EMBL/GenBank/DDBJ databases">
        <title>Draft genome sequence of Thauera terpenica.</title>
        <authorList>
            <person name="Liu B."/>
            <person name="Frostegard A.H."/>
            <person name="Shapleigh J.P."/>
        </authorList>
    </citation>
    <scope>NUCLEOTIDE SEQUENCE [LARGE SCALE GENOMIC DNA]</scope>
    <source>
        <strain evidence="8 9">58Eu</strain>
    </source>
</reference>
<dbReference type="Pfam" id="PF25954">
    <property type="entry name" value="Beta-barrel_RND_2"/>
    <property type="match status" value="1"/>
</dbReference>
<dbReference type="GO" id="GO:0016020">
    <property type="term" value="C:membrane"/>
    <property type="evidence" value="ECO:0007669"/>
    <property type="project" value="InterPro"/>
</dbReference>
<gene>
    <name evidence="8" type="ORF">M622_07795</name>
</gene>
<dbReference type="SUPFAM" id="SSF111369">
    <property type="entry name" value="HlyD-like secretion proteins"/>
    <property type="match status" value="1"/>
</dbReference>
<sequence>MSAAAQITAIAVGLAIAAGAGYWAAQLHQSAPQAPLAGAPQAAAETESPSTGERKILYYRNPMGLPDTSPEPKKDSMGMDYVPVYADDRADDAGVVVVSPARMQTLGVKTAEVEMGAVDATVRASGRIEIDERSQVVVAPRFEGWIERLHVNAVGDPVKKGQPLFTAYSPELQAAGEELRIADRLAEQSAAHDALASESARRLAAATRTRLRNLEVAGQTGARQVFHAPVSGVVLDKPAIQGGRFMPGEALFRIADLSKVWVIADVYEQDLARVHVGQSASITLDAFPGRSFEARVAFLYPSLDAATRSTPVRLELDNAQGLLRPGMFAQLTLAVGDTSAKTVVPSSAIIDDGARQIVLMALPEGRFKAQPVKLGQRGRDRVEVLEGLTVGERVVVSANFLIDSESQLKAALSNLVAADGADASGGADRASATRYEAEGTLDAVDAETGSLTLTHGEIPALKWPAMTMDFAIAAAIADSGRVKDIAPGTAVRFSFEEGEPGEYIITHIEAATASTAAPAADAAAHSGGH</sequence>
<dbReference type="PANTHER" id="PTHR30097:SF4">
    <property type="entry name" value="SLR6042 PROTEIN"/>
    <property type="match status" value="1"/>
</dbReference>
<dbReference type="AlphaFoldDB" id="S9ZGY2"/>
<dbReference type="RefSeq" id="WP_021250972.1">
    <property type="nucleotide sequence ID" value="NZ_ATJV01000114.1"/>
</dbReference>
<dbReference type="Pfam" id="PF25919">
    <property type="entry name" value="BSH_CusB"/>
    <property type="match status" value="1"/>
</dbReference>
<dbReference type="STRING" id="1348657.M622_07795"/>
<dbReference type="InterPro" id="IPR006143">
    <property type="entry name" value="RND_pump_MFP"/>
</dbReference>
<dbReference type="Gene3D" id="2.40.50.320">
    <property type="entry name" value="Copper binding periplasmic protein CusF"/>
    <property type="match status" value="1"/>
</dbReference>
<dbReference type="Gene3D" id="2.40.30.170">
    <property type="match status" value="1"/>
</dbReference>
<feature type="domain" description="CzcB-like C-terminal circularly permuted SH3-like" evidence="7">
    <location>
        <begin position="343"/>
        <end position="402"/>
    </location>
</feature>
<evidence type="ECO:0000313" key="8">
    <source>
        <dbReference type="EMBL" id="EPZ13866.1"/>
    </source>
</evidence>
<dbReference type="InterPro" id="IPR058649">
    <property type="entry name" value="CzcB_C"/>
</dbReference>
<dbReference type="InterPro" id="IPR051909">
    <property type="entry name" value="MFP_Cation_Efflux"/>
</dbReference>
<keyword evidence="3" id="KW-0732">Signal</keyword>
<dbReference type="Proteomes" id="UP000015455">
    <property type="component" value="Unassembled WGS sequence"/>
</dbReference>
<feature type="domain" description="CusB-like barrel-sandwich hybrid" evidence="5">
    <location>
        <begin position="136"/>
        <end position="255"/>
    </location>
</feature>
<proteinExistence type="inferred from homology"/>
<evidence type="ECO:0000259" key="7">
    <source>
        <dbReference type="Pfam" id="PF25975"/>
    </source>
</evidence>
<evidence type="ECO:0000256" key="3">
    <source>
        <dbReference type="ARBA" id="ARBA00022729"/>
    </source>
</evidence>
<dbReference type="FunFam" id="2.40.420.20:FF:000003">
    <property type="entry name" value="Cation efflux system protein cusB"/>
    <property type="match status" value="1"/>
</dbReference>
<dbReference type="Gene3D" id="2.40.420.20">
    <property type="match status" value="1"/>
</dbReference>
<dbReference type="eggNOG" id="COG5569">
    <property type="taxonomic scope" value="Bacteria"/>
</dbReference>
<dbReference type="Gene3D" id="2.40.50.100">
    <property type="match status" value="1"/>
</dbReference>
<dbReference type="InterPro" id="IPR042230">
    <property type="entry name" value="CusF_sf"/>
</dbReference>
<dbReference type="Pfam" id="PF25975">
    <property type="entry name" value="CzcB_C"/>
    <property type="match status" value="1"/>
</dbReference>
<accession>S9ZGY2</accession>
<evidence type="ECO:0000256" key="4">
    <source>
        <dbReference type="ARBA" id="ARBA00023065"/>
    </source>
</evidence>
<name>S9ZGY2_9RHOO</name>
<dbReference type="GO" id="GO:0015679">
    <property type="term" value="P:plasma membrane copper ion transport"/>
    <property type="evidence" value="ECO:0007669"/>
    <property type="project" value="TreeGrafter"/>
</dbReference>
<dbReference type="InterPro" id="IPR058792">
    <property type="entry name" value="Beta-barrel_RND_2"/>
</dbReference>
<evidence type="ECO:0000256" key="2">
    <source>
        <dbReference type="ARBA" id="ARBA00022448"/>
    </source>
</evidence>
<dbReference type="InterPro" id="IPR058790">
    <property type="entry name" value="BSH_CusB"/>
</dbReference>
<keyword evidence="2" id="KW-0813">Transport</keyword>
<dbReference type="PANTHER" id="PTHR30097">
    <property type="entry name" value="CATION EFFLUX SYSTEM PROTEIN CUSB"/>
    <property type="match status" value="1"/>
</dbReference>
<dbReference type="FunFam" id="2.40.30.170:FF:000010">
    <property type="entry name" value="Efflux RND transporter periplasmic adaptor subunit"/>
    <property type="match status" value="1"/>
</dbReference>
<dbReference type="EMBL" id="ATJV01000114">
    <property type="protein sequence ID" value="EPZ13866.1"/>
    <property type="molecule type" value="Genomic_DNA"/>
</dbReference>